<evidence type="ECO:0000256" key="1">
    <source>
        <dbReference type="SAM" id="SignalP"/>
    </source>
</evidence>
<evidence type="ECO:0000313" key="2">
    <source>
        <dbReference type="EMBL" id="RLL37999.1"/>
    </source>
</evidence>
<accession>A0A498D4D5</accession>
<keyword evidence="5" id="KW-1185">Reference proteome</keyword>
<dbReference type="Proteomes" id="UP000273105">
    <property type="component" value="Unassembled WGS sequence"/>
</dbReference>
<comment type="caution">
    <text evidence="2">The sequence shown here is derived from an EMBL/GenBank/DDBJ whole genome shotgun (WGS) entry which is preliminary data.</text>
</comment>
<evidence type="ECO:0000313" key="3">
    <source>
        <dbReference type="EMBL" id="RLL48708.1"/>
    </source>
</evidence>
<evidence type="ECO:0008006" key="6">
    <source>
        <dbReference type="Google" id="ProtNLM"/>
    </source>
</evidence>
<feature type="signal peptide" evidence="1">
    <location>
        <begin position="1"/>
        <end position="21"/>
    </location>
</feature>
<sequence>MHKTWALITCIFLTVPTMSWAETTNSIQTPEHQNLTLGDKFEDMQNRMKASPIKVTSYTLVDATKPNTLAVDYTYEIENFRYNITIVDGHVFKIDVENMDK</sequence>
<dbReference type="EMBL" id="RCHD01000004">
    <property type="protein sequence ID" value="RLL37999.1"/>
    <property type="molecule type" value="Genomic_DNA"/>
</dbReference>
<dbReference type="EMBL" id="RCHE01000007">
    <property type="protein sequence ID" value="RLL48708.1"/>
    <property type="molecule type" value="Genomic_DNA"/>
</dbReference>
<evidence type="ECO:0000313" key="4">
    <source>
        <dbReference type="Proteomes" id="UP000267166"/>
    </source>
</evidence>
<protein>
    <recommendedName>
        <fullName evidence="6">PepSY domain-containing protein</fullName>
    </recommendedName>
</protein>
<name>A0A498D4D5_9GAMM</name>
<reference evidence="4 5" key="1">
    <citation type="submission" date="2018-09" db="EMBL/GenBank/DDBJ databases">
        <title>The draft genome of Acinetobacter sp. strains.</title>
        <authorList>
            <person name="Qin J."/>
            <person name="Feng Y."/>
            <person name="Zong Z."/>
        </authorList>
    </citation>
    <scope>NUCLEOTIDE SEQUENCE [LARGE SCALE GENOMIC DNA]</scope>
    <source>
        <strain evidence="3 5">WCHAc060001</strain>
        <strain evidence="2 4">WCHAc060003</strain>
    </source>
</reference>
<keyword evidence="1" id="KW-0732">Signal</keyword>
<dbReference type="AlphaFoldDB" id="A0A498D4D5"/>
<organism evidence="2 4">
    <name type="scientific">Acinetobacter cumulans</name>
    <dbReference type="NCBI Taxonomy" id="2136182"/>
    <lineage>
        <taxon>Bacteria</taxon>
        <taxon>Pseudomonadati</taxon>
        <taxon>Pseudomonadota</taxon>
        <taxon>Gammaproteobacteria</taxon>
        <taxon>Moraxellales</taxon>
        <taxon>Moraxellaceae</taxon>
        <taxon>Acinetobacter</taxon>
    </lineage>
</organism>
<evidence type="ECO:0000313" key="5">
    <source>
        <dbReference type="Proteomes" id="UP000273105"/>
    </source>
</evidence>
<feature type="chain" id="PRO_5044605980" description="PepSY domain-containing protein" evidence="1">
    <location>
        <begin position="22"/>
        <end position="101"/>
    </location>
</feature>
<dbReference type="Proteomes" id="UP000267166">
    <property type="component" value="Unassembled WGS sequence"/>
</dbReference>
<proteinExistence type="predicted"/>
<dbReference type="RefSeq" id="WP_106985083.1">
    <property type="nucleotide sequence ID" value="NZ_CP035934.2"/>
</dbReference>
<gene>
    <name evidence="3" type="ORF">D9K79_04530</name>
    <name evidence="2" type="ORF">D9K80_02990</name>
</gene>